<protein>
    <submittedName>
        <fullName evidence="1">Uncharacterized protein</fullName>
    </submittedName>
</protein>
<dbReference type="Proteomes" id="UP001064048">
    <property type="component" value="Chromosome 8"/>
</dbReference>
<evidence type="ECO:0000313" key="1">
    <source>
        <dbReference type="EMBL" id="KAI8426599.1"/>
    </source>
</evidence>
<evidence type="ECO:0000313" key="2">
    <source>
        <dbReference type="Proteomes" id="UP001064048"/>
    </source>
</evidence>
<proteinExistence type="predicted"/>
<dbReference type="EMBL" id="CM046108">
    <property type="protein sequence ID" value="KAI8426599.1"/>
    <property type="molecule type" value="Genomic_DNA"/>
</dbReference>
<name>A0ACC0JRA9_CHOFU</name>
<comment type="caution">
    <text evidence="1">The sequence shown here is derived from an EMBL/GenBank/DDBJ whole genome shotgun (WGS) entry which is preliminary data.</text>
</comment>
<reference evidence="1 2" key="1">
    <citation type="journal article" date="2022" name="Genome Biol. Evol.">
        <title>The Spruce Budworm Genome: Reconstructing the Evolutionary History of Antifreeze Proteins.</title>
        <authorList>
            <person name="Beliveau C."/>
            <person name="Gagne P."/>
            <person name="Picq S."/>
            <person name="Vernygora O."/>
            <person name="Keeling C.I."/>
            <person name="Pinkney K."/>
            <person name="Doucet D."/>
            <person name="Wen F."/>
            <person name="Johnston J.S."/>
            <person name="Maaroufi H."/>
            <person name="Boyle B."/>
            <person name="Laroche J."/>
            <person name="Dewar K."/>
            <person name="Juretic N."/>
            <person name="Blackburn G."/>
            <person name="Nisole A."/>
            <person name="Brunet B."/>
            <person name="Brandao M."/>
            <person name="Lumley L."/>
            <person name="Duan J."/>
            <person name="Quan G."/>
            <person name="Lucarotti C.J."/>
            <person name="Roe A.D."/>
            <person name="Sperling F.A.H."/>
            <person name="Levesque R.C."/>
            <person name="Cusson M."/>
        </authorList>
    </citation>
    <scope>NUCLEOTIDE SEQUENCE [LARGE SCALE GENOMIC DNA]</scope>
    <source>
        <strain evidence="1">Glfc:IPQL:Cfum</strain>
    </source>
</reference>
<gene>
    <name evidence="1" type="ORF">MSG28_005382</name>
</gene>
<organism evidence="1 2">
    <name type="scientific">Choristoneura fumiferana</name>
    <name type="common">Spruce budworm moth</name>
    <name type="synonym">Archips fumiferana</name>
    <dbReference type="NCBI Taxonomy" id="7141"/>
    <lineage>
        <taxon>Eukaryota</taxon>
        <taxon>Metazoa</taxon>
        <taxon>Ecdysozoa</taxon>
        <taxon>Arthropoda</taxon>
        <taxon>Hexapoda</taxon>
        <taxon>Insecta</taxon>
        <taxon>Pterygota</taxon>
        <taxon>Neoptera</taxon>
        <taxon>Endopterygota</taxon>
        <taxon>Lepidoptera</taxon>
        <taxon>Glossata</taxon>
        <taxon>Ditrysia</taxon>
        <taxon>Tortricoidea</taxon>
        <taxon>Tortricidae</taxon>
        <taxon>Tortricinae</taxon>
        <taxon>Choristoneura</taxon>
    </lineage>
</organism>
<accession>A0ACC0JRA9</accession>
<keyword evidence="2" id="KW-1185">Reference proteome</keyword>
<sequence>MSRYELSSRFCGDMGAALTTVPEEISPNKWEDVEQVFKQVSKYEKMNALTKLLDENDGKRVLVFAKTNRNADFIAVMLSEQRKLTTSIHGERLRRDKQLARKSFISGHHHILVATSAAVCGPYIKDVDIVVNYDLPTSVEEYVHRIVRTGRVGHRGKAVSFFDIDHDAGLVDDLTRVLRQANQPLPDFFPVESAATCQISDAMAVTSELSTADQLQCPAASCLASNGAQELVMTPHGPLIYWCCFRTECSYYKCV</sequence>